<feature type="domain" description="ABC transmembrane type-1" evidence="13">
    <location>
        <begin position="62"/>
        <end position="350"/>
    </location>
</feature>
<feature type="region of interest" description="Disordered" evidence="10">
    <location>
        <begin position="1"/>
        <end position="21"/>
    </location>
</feature>
<keyword evidence="9 11" id="KW-0472">Membrane</keyword>
<feature type="transmembrane region" description="Helical" evidence="11">
    <location>
        <begin position="753"/>
        <end position="779"/>
    </location>
</feature>
<dbReference type="PROSITE" id="PS50929">
    <property type="entry name" value="ABC_TM1F"/>
    <property type="match status" value="2"/>
</dbReference>
<dbReference type="PROSITE" id="PS50893">
    <property type="entry name" value="ABC_TRANSPORTER_2"/>
    <property type="match status" value="2"/>
</dbReference>
<dbReference type="InterPro" id="IPR003593">
    <property type="entry name" value="AAA+_ATPase"/>
</dbReference>
<dbReference type="CDD" id="cd18578">
    <property type="entry name" value="ABC_6TM_Pgp_ABCB1_D2_like"/>
    <property type="match status" value="1"/>
</dbReference>
<dbReference type="VEuPathDB" id="FungiDB:Z518_07190"/>
<dbReference type="GeneID" id="25295261"/>
<dbReference type="InterPro" id="IPR011527">
    <property type="entry name" value="ABC1_TM_dom"/>
</dbReference>
<feature type="transmembrane region" description="Helical" evidence="11">
    <location>
        <begin position="290"/>
        <end position="310"/>
    </location>
</feature>
<comment type="subcellular location">
    <subcellularLocation>
        <location evidence="1">Membrane</location>
        <topology evidence="1">Multi-pass membrane protein</topology>
    </subcellularLocation>
</comment>
<feature type="transmembrane region" description="Helical" evidence="11">
    <location>
        <begin position="206"/>
        <end position="227"/>
    </location>
</feature>
<protein>
    <recommendedName>
        <fullName evidence="16">ABC transporter</fullName>
    </recommendedName>
</protein>
<keyword evidence="6" id="KW-0547">Nucleotide-binding</keyword>
<evidence type="ECO:0000313" key="14">
    <source>
        <dbReference type="EMBL" id="KIX03637.1"/>
    </source>
</evidence>
<evidence type="ECO:0000256" key="10">
    <source>
        <dbReference type="SAM" id="MobiDB-lite"/>
    </source>
</evidence>
<dbReference type="InterPro" id="IPR039421">
    <property type="entry name" value="Type_1_exporter"/>
</dbReference>
<dbReference type="Gene3D" id="1.20.1560.10">
    <property type="entry name" value="ABC transporter type 1, transmembrane domain"/>
    <property type="match status" value="1"/>
</dbReference>
<feature type="region of interest" description="Disordered" evidence="10">
    <location>
        <begin position="641"/>
        <end position="673"/>
    </location>
</feature>
<evidence type="ECO:0000256" key="5">
    <source>
        <dbReference type="ARBA" id="ARBA00022737"/>
    </source>
</evidence>
<dbReference type="EMBL" id="KN847479">
    <property type="protein sequence ID" value="KIX03637.1"/>
    <property type="molecule type" value="Genomic_DNA"/>
</dbReference>
<feature type="transmembrane region" description="Helical" evidence="11">
    <location>
        <begin position="56"/>
        <end position="80"/>
    </location>
</feature>
<dbReference type="FunFam" id="3.40.50.300:FF:000913">
    <property type="entry name" value="ABC multidrug transporter SitT"/>
    <property type="match status" value="1"/>
</dbReference>
<dbReference type="GO" id="GO:0015421">
    <property type="term" value="F:ABC-type oligopeptide transporter activity"/>
    <property type="evidence" value="ECO:0007669"/>
    <property type="project" value="TreeGrafter"/>
</dbReference>
<name>A0A0D2FNK1_9EURO</name>
<feature type="compositionally biased region" description="Basic and acidic residues" evidence="10">
    <location>
        <begin position="645"/>
        <end position="659"/>
    </location>
</feature>
<evidence type="ECO:0008006" key="16">
    <source>
        <dbReference type="Google" id="ProtNLM"/>
    </source>
</evidence>
<evidence type="ECO:0000313" key="15">
    <source>
        <dbReference type="Proteomes" id="UP000053617"/>
    </source>
</evidence>
<dbReference type="Pfam" id="PF00005">
    <property type="entry name" value="ABC_tran"/>
    <property type="match status" value="2"/>
</dbReference>
<dbReference type="Pfam" id="PF00664">
    <property type="entry name" value="ABC_membrane"/>
    <property type="match status" value="2"/>
</dbReference>
<dbReference type="GO" id="GO:0005743">
    <property type="term" value="C:mitochondrial inner membrane"/>
    <property type="evidence" value="ECO:0007669"/>
    <property type="project" value="TreeGrafter"/>
</dbReference>
<dbReference type="GO" id="GO:0005524">
    <property type="term" value="F:ATP binding"/>
    <property type="evidence" value="ECO:0007669"/>
    <property type="project" value="UniProtKB-KW"/>
</dbReference>
<evidence type="ECO:0000256" key="4">
    <source>
        <dbReference type="ARBA" id="ARBA00022692"/>
    </source>
</evidence>
<dbReference type="PROSITE" id="PS00211">
    <property type="entry name" value="ABC_TRANSPORTER_1"/>
    <property type="match status" value="2"/>
</dbReference>
<keyword evidence="15" id="KW-1185">Reference proteome</keyword>
<feature type="domain" description="ABC transporter" evidence="12">
    <location>
        <begin position="1054"/>
        <end position="1291"/>
    </location>
</feature>
<dbReference type="PANTHER" id="PTHR43394">
    <property type="entry name" value="ATP-DEPENDENT PERMEASE MDL1, MITOCHONDRIAL"/>
    <property type="match status" value="1"/>
</dbReference>
<dbReference type="InterPro" id="IPR017871">
    <property type="entry name" value="ABC_transporter-like_CS"/>
</dbReference>
<evidence type="ECO:0000256" key="1">
    <source>
        <dbReference type="ARBA" id="ARBA00004141"/>
    </source>
</evidence>
<dbReference type="SMART" id="SM00382">
    <property type="entry name" value="AAA"/>
    <property type="match status" value="2"/>
</dbReference>
<dbReference type="InterPro" id="IPR003439">
    <property type="entry name" value="ABC_transporter-like_ATP-bd"/>
</dbReference>
<keyword evidence="3" id="KW-0813">Transport</keyword>
<reference evidence="14 15" key="1">
    <citation type="submission" date="2015-01" db="EMBL/GenBank/DDBJ databases">
        <title>The Genome Sequence of Rhinocladiella mackenzie CBS 650.93.</title>
        <authorList>
            <consortium name="The Broad Institute Genomics Platform"/>
            <person name="Cuomo C."/>
            <person name="de Hoog S."/>
            <person name="Gorbushina A."/>
            <person name="Stielow B."/>
            <person name="Teixiera M."/>
            <person name="Abouelleil A."/>
            <person name="Chapman S.B."/>
            <person name="Priest M."/>
            <person name="Young S.K."/>
            <person name="Wortman J."/>
            <person name="Nusbaum C."/>
            <person name="Birren B."/>
        </authorList>
    </citation>
    <scope>NUCLEOTIDE SEQUENCE [LARGE SCALE GENOMIC DNA]</scope>
    <source>
        <strain evidence="14 15">CBS 650.93</strain>
    </source>
</reference>
<feature type="transmembrane region" description="Helical" evidence="11">
    <location>
        <begin position="831"/>
        <end position="849"/>
    </location>
</feature>
<keyword evidence="4 11" id="KW-0812">Transmembrane</keyword>
<dbReference type="Gene3D" id="3.40.50.300">
    <property type="entry name" value="P-loop containing nucleotide triphosphate hydrolases"/>
    <property type="match status" value="2"/>
</dbReference>
<evidence type="ECO:0000256" key="3">
    <source>
        <dbReference type="ARBA" id="ARBA00022448"/>
    </source>
</evidence>
<evidence type="ECO:0000259" key="12">
    <source>
        <dbReference type="PROSITE" id="PS50893"/>
    </source>
</evidence>
<evidence type="ECO:0000256" key="2">
    <source>
        <dbReference type="ARBA" id="ARBA00007577"/>
    </source>
</evidence>
<dbReference type="STRING" id="1442369.A0A0D2FNK1"/>
<dbReference type="HOGENOM" id="CLU_000604_17_8_1"/>
<gene>
    <name evidence="14" type="ORF">Z518_07190</name>
</gene>
<evidence type="ECO:0000256" key="11">
    <source>
        <dbReference type="SAM" id="Phobius"/>
    </source>
</evidence>
<feature type="transmembrane region" description="Helical" evidence="11">
    <location>
        <begin position="855"/>
        <end position="875"/>
    </location>
</feature>
<accession>A0A0D2FNK1</accession>
<feature type="transmembrane region" description="Helical" evidence="11">
    <location>
        <begin position="970"/>
        <end position="991"/>
    </location>
</feature>
<evidence type="ECO:0000256" key="7">
    <source>
        <dbReference type="ARBA" id="ARBA00022840"/>
    </source>
</evidence>
<feature type="domain" description="ABC transmembrane type-1" evidence="13">
    <location>
        <begin position="714"/>
        <end position="988"/>
    </location>
</feature>
<dbReference type="InterPro" id="IPR036640">
    <property type="entry name" value="ABC1_TM_sf"/>
</dbReference>
<dbReference type="GO" id="GO:0016887">
    <property type="term" value="F:ATP hydrolysis activity"/>
    <property type="evidence" value="ECO:0007669"/>
    <property type="project" value="InterPro"/>
</dbReference>
<dbReference type="OrthoDB" id="6500128at2759"/>
<dbReference type="CDD" id="cd18577">
    <property type="entry name" value="ABC_6TM_Pgp_ABCB1_D1_like"/>
    <property type="match status" value="1"/>
</dbReference>
<dbReference type="RefSeq" id="XP_013270773.1">
    <property type="nucleotide sequence ID" value="XM_013415319.1"/>
</dbReference>
<sequence length="1295" mass="141990">MEKLISGPREPKGHDAGNGDLKIEVPETLEKKSEKSQSKAWRAYFRLFAYASTLDIILRVCGAATALASGTALPLMTIIFGDLVQDFNNWALGTVEPSEFRHAINRNTQWLLYLFVGKFLAYCAHLFHCVSASRMGRRIRLRYLDVILHRPISYFDDHNPGSVATSLSTDTNLIEVGLAEKVTTLFQAASMIISAFTIAFTKSWKLTLVTATTIPYMMLTTGLLAALDAKMEAKARAIYSNASNVAEEAFRSVIMIATLGAEDRVVQRFKQIIEKAKTLGFWKGPLEASIYGNMFFTVQSGYALALYYGAQLLSRGQVKDGGTVISVLFSVVIGSSSMGMVAPSLPSFIKATASAQQVLKVLDDDTPSGSEAGQNLHIKPATVTGQLKLANISFAYPTRPSVNVLHDVSIDIDANQITAVVGHSGCGKSTMIGLLERWYDPIRGSICLDGTDIRDLDLNWWRGQIGLVLQEPVLFNDTIYENVLNGLHDGRRERLGQEELRKLVVEACITADAHNFVLELPERYETMVGANSDLLSGGQKQRIAIARSIISDPKILLFDEATSALDSESEQTVQAAIAKVSRGRTTLMIAHKLSTIAGADKIVVMENGHVMEQGSHSSLLSLGGIYTRLLRAQNLIRNERRSHKGPVELKTRPMPERRQSPTTQTPLPGSPGLALTAEAPTILESKSISRRFSLIRCIISILSEQRRIIPIFTGGLLGSVFAGAAMPILAFLFSKLVTVFQYQGHDLISRANFWALMFFVLALSNLVAYATVWGLFSVVGTISSSKYRAEYFRGLLIQDASFFEDGNSSGSLAALLALDGDELETMVSMNVGLLALFIVDLVACSLLALAVYWKLALVGVMCCVPTLLVAGYVRLRMDKEAQDRAAKSFLESARLGAEAVGAIRTVASLTLESRITKRYAGKLQAAMARSLRRTVFSMALLALSDTLDLFAMILVFWYGGRLVSYGEVGVSAYFIVYTAIIFGGQSAGYTIGYTTSKLDVLDTVQDLGLKSRLRGITKSQAAMNRILYMKNKKPSINSSAGTDPRQQPPAETALEFKHVSFRYPARPDIEVLHELDLQVRRGERVCITGPSGCGKSTIIALIERFYDITSGELSINGADISSIDIRAYRLMLGFVSQETYLFQGTIRDNLLLGVDGPVTDEELNTACGDAKIYDFIVSLPDGYDTECGPRGQAFSGGQRQRIAIARALLRNPEILLLDEATSALDPENEVLVREALNKAVTDRTIISITHQVETMKMAESVFVMDRGKVVEAGTFEELMERKGFLWEMMLQGELM</sequence>
<dbReference type="InterPro" id="IPR027417">
    <property type="entry name" value="P-loop_NTPase"/>
</dbReference>
<evidence type="ECO:0000256" key="8">
    <source>
        <dbReference type="ARBA" id="ARBA00022989"/>
    </source>
</evidence>
<feature type="transmembrane region" description="Helical" evidence="11">
    <location>
        <begin position="322"/>
        <end position="342"/>
    </location>
</feature>
<organism evidence="14 15">
    <name type="scientific">Rhinocladiella mackenziei CBS 650.93</name>
    <dbReference type="NCBI Taxonomy" id="1442369"/>
    <lineage>
        <taxon>Eukaryota</taxon>
        <taxon>Fungi</taxon>
        <taxon>Dikarya</taxon>
        <taxon>Ascomycota</taxon>
        <taxon>Pezizomycotina</taxon>
        <taxon>Eurotiomycetes</taxon>
        <taxon>Chaetothyriomycetidae</taxon>
        <taxon>Chaetothyriales</taxon>
        <taxon>Herpotrichiellaceae</taxon>
        <taxon>Rhinocladiella</taxon>
    </lineage>
</organism>
<keyword evidence="5" id="KW-0677">Repeat</keyword>
<dbReference type="SUPFAM" id="SSF52540">
    <property type="entry name" value="P-loop containing nucleoside triphosphate hydrolases"/>
    <property type="match status" value="2"/>
</dbReference>
<evidence type="ECO:0000256" key="9">
    <source>
        <dbReference type="ARBA" id="ARBA00023136"/>
    </source>
</evidence>
<feature type="transmembrane region" description="Helical" evidence="11">
    <location>
        <begin position="708"/>
        <end position="733"/>
    </location>
</feature>
<proteinExistence type="inferred from homology"/>
<dbReference type="SUPFAM" id="SSF90123">
    <property type="entry name" value="ABC transporter transmembrane region"/>
    <property type="match status" value="2"/>
</dbReference>
<dbReference type="GO" id="GO:0090374">
    <property type="term" value="P:oligopeptide export from mitochondrion"/>
    <property type="evidence" value="ECO:0007669"/>
    <property type="project" value="TreeGrafter"/>
</dbReference>
<evidence type="ECO:0000259" key="13">
    <source>
        <dbReference type="PROSITE" id="PS50929"/>
    </source>
</evidence>
<feature type="transmembrane region" description="Helical" evidence="11">
    <location>
        <begin position="935"/>
        <end position="958"/>
    </location>
</feature>
<keyword evidence="8 11" id="KW-1133">Transmembrane helix</keyword>
<feature type="domain" description="ABC transporter" evidence="12">
    <location>
        <begin position="387"/>
        <end position="632"/>
    </location>
</feature>
<dbReference type="PANTHER" id="PTHR43394:SF11">
    <property type="entry name" value="ATP-BINDING CASSETTE TRANSPORTER"/>
    <property type="match status" value="1"/>
</dbReference>
<keyword evidence="7" id="KW-0067">ATP-binding</keyword>
<dbReference type="FunFam" id="3.40.50.300:FF:001797">
    <property type="entry name" value="ABC transporter, putative"/>
    <property type="match status" value="1"/>
</dbReference>
<evidence type="ECO:0000256" key="6">
    <source>
        <dbReference type="ARBA" id="ARBA00022741"/>
    </source>
</evidence>
<comment type="similarity">
    <text evidence="2">Belongs to the ABC transporter superfamily. ABCB family. Multidrug resistance exporter (TC 3.A.1.201) subfamily.</text>
</comment>
<feature type="transmembrane region" description="Helical" evidence="11">
    <location>
        <begin position="110"/>
        <end position="130"/>
    </location>
</feature>
<dbReference type="Proteomes" id="UP000053617">
    <property type="component" value="Unassembled WGS sequence"/>
</dbReference>